<name>A0A9P4UGR3_9PLEO</name>
<sequence length="315" mass="35364">MAPIRTAKNNQTAAIDAKQGKLSAFGFKRVSAKEGPGESPSSPVEAQVVALCEPKTSSCVEATLQARTAAASADQQAQKVEAVINRPAAPETEALQQKKLPKPVQVGFKEARFQDDRNGCWDDKYYLQIGTSTRKITFQYSFVMSDKHIDDILALGPRVTGKLTEFIFISEDRDYDAHNGMDGVTDSGFLRLAKACPNLRKVKLQDTSGITDIGHLAFLQWCPKLTSFEMLGCQFSGYCFDQIRRHNEWAPKLKKLRIDSINNKDKDFKVLREMSRARPTLAIDLVRRGEEKKHGSWYLDEDHTTYKNGREQGGW</sequence>
<accession>A0A9P4UGR3</accession>
<gene>
    <name evidence="1" type="ORF">P171DRAFT_425878</name>
</gene>
<dbReference type="Gene3D" id="3.80.10.10">
    <property type="entry name" value="Ribonuclease Inhibitor"/>
    <property type="match status" value="1"/>
</dbReference>
<organism evidence="1 2">
    <name type="scientific">Karstenula rhodostoma CBS 690.94</name>
    <dbReference type="NCBI Taxonomy" id="1392251"/>
    <lineage>
        <taxon>Eukaryota</taxon>
        <taxon>Fungi</taxon>
        <taxon>Dikarya</taxon>
        <taxon>Ascomycota</taxon>
        <taxon>Pezizomycotina</taxon>
        <taxon>Dothideomycetes</taxon>
        <taxon>Pleosporomycetidae</taxon>
        <taxon>Pleosporales</taxon>
        <taxon>Massarineae</taxon>
        <taxon>Didymosphaeriaceae</taxon>
        <taxon>Karstenula</taxon>
    </lineage>
</organism>
<dbReference type="SUPFAM" id="SSF52047">
    <property type="entry name" value="RNI-like"/>
    <property type="match status" value="1"/>
</dbReference>
<protein>
    <recommendedName>
        <fullName evidence="3">RNI-like protein</fullName>
    </recommendedName>
</protein>
<comment type="caution">
    <text evidence="1">The sequence shown here is derived from an EMBL/GenBank/DDBJ whole genome shotgun (WGS) entry which is preliminary data.</text>
</comment>
<proteinExistence type="predicted"/>
<evidence type="ECO:0000313" key="2">
    <source>
        <dbReference type="Proteomes" id="UP000799764"/>
    </source>
</evidence>
<reference evidence="1" key="1">
    <citation type="journal article" date="2020" name="Stud. Mycol.">
        <title>101 Dothideomycetes genomes: a test case for predicting lifestyles and emergence of pathogens.</title>
        <authorList>
            <person name="Haridas S."/>
            <person name="Albert R."/>
            <person name="Binder M."/>
            <person name="Bloem J."/>
            <person name="Labutti K."/>
            <person name="Salamov A."/>
            <person name="Andreopoulos B."/>
            <person name="Baker S."/>
            <person name="Barry K."/>
            <person name="Bills G."/>
            <person name="Bluhm B."/>
            <person name="Cannon C."/>
            <person name="Castanera R."/>
            <person name="Culley D."/>
            <person name="Daum C."/>
            <person name="Ezra D."/>
            <person name="Gonzalez J."/>
            <person name="Henrissat B."/>
            <person name="Kuo A."/>
            <person name="Liang C."/>
            <person name="Lipzen A."/>
            <person name="Lutzoni F."/>
            <person name="Magnuson J."/>
            <person name="Mondo S."/>
            <person name="Nolan M."/>
            <person name="Ohm R."/>
            <person name="Pangilinan J."/>
            <person name="Park H.-J."/>
            <person name="Ramirez L."/>
            <person name="Alfaro M."/>
            <person name="Sun H."/>
            <person name="Tritt A."/>
            <person name="Yoshinaga Y."/>
            <person name="Zwiers L.-H."/>
            <person name="Turgeon B."/>
            <person name="Goodwin S."/>
            <person name="Spatafora J."/>
            <person name="Crous P."/>
            <person name="Grigoriev I."/>
        </authorList>
    </citation>
    <scope>NUCLEOTIDE SEQUENCE</scope>
    <source>
        <strain evidence="1">CBS 690.94</strain>
    </source>
</reference>
<dbReference type="Proteomes" id="UP000799764">
    <property type="component" value="Unassembled WGS sequence"/>
</dbReference>
<keyword evidence="2" id="KW-1185">Reference proteome</keyword>
<evidence type="ECO:0008006" key="3">
    <source>
        <dbReference type="Google" id="ProtNLM"/>
    </source>
</evidence>
<dbReference type="AlphaFoldDB" id="A0A9P4UGR3"/>
<dbReference type="InterPro" id="IPR032675">
    <property type="entry name" value="LRR_dom_sf"/>
</dbReference>
<dbReference type="EMBL" id="MU001492">
    <property type="protein sequence ID" value="KAF2451369.1"/>
    <property type="molecule type" value="Genomic_DNA"/>
</dbReference>
<dbReference type="OrthoDB" id="3797797at2759"/>
<evidence type="ECO:0000313" key="1">
    <source>
        <dbReference type="EMBL" id="KAF2451369.1"/>
    </source>
</evidence>